<dbReference type="RefSeq" id="WP_305025362.1">
    <property type="nucleotide sequence ID" value="NZ_JAUQTB010000012.1"/>
</dbReference>
<feature type="transmembrane region" description="Helical" evidence="12">
    <location>
        <begin position="170"/>
        <end position="190"/>
    </location>
</feature>
<evidence type="ECO:0000313" key="16">
    <source>
        <dbReference type="EMBL" id="MDO7908144.1"/>
    </source>
</evidence>
<dbReference type="PROSITE" id="PS00371">
    <property type="entry name" value="PTS_EIIA_TYPE_1_HIS"/>
    <property type="match status" value="1"/>
</dbReference>
<feature type="transmembrane region" description="Helical" evidence="12">
    <location>
        <begin position="278"/>
        <end position="296"/>
    </location>
</feature>
<dbReference type="PROSITE" id="PS51093">
    <property type="entry name" value="PTS_EIIA_TYPE_1"/>
    <property type="match status" value="1"/>
</dbReference>
<keyword evidence="7 12" id="KW-0812">Transmembrane</keyword>
<dbReference type="SUPFAM" id="SSF51261">
    <property type="entry name" value="Duplicated hybrid motif"/>
    <property type="match status" value="1"/>
</dbReference>
<dbReference type="NCBIfam" id="TIGR00826">
    <property type="entry name" value="EIIB_glc"/>
    <property type="match status" value="1"/>
</dbReference>
<evidence type="ECO:0000256" key="11">
    <source>
        <dbReference type="PROSITE-ProRule" id="PRU00421"/>
    </source>
</evidence>
<dbReference type="NCBIfam" id="TIGR00852">
    <property type="entry name" value="pts-Glc"/>
    <property type="match status" value="1"/>
</dbReference>
<proteinExistence type="predicted"/>
<keyword evidence="6" id="KW-0598">Phosphotransferase system</keyword>
<feature type="domain" description="PTS EIIA type-1" evidence="13">
    <location>
        <begin position="553"/>
        <end position="657"/>
    </location>
</feature>
<feature type="transmembrane region" description="Helical" evidence="12">
    <location>
        <begin position="67"/>
        <end position="84"/>
    </location>
</feature>
<evidence type="ECO:0000256" key="4">
    <source>
        <dbReference type="ARBA" id="ARBA00022597"/>
    </source>
</evidence>
<dbReference type="SUPFAM" id="SSF55604">
    <property type="entry name" value="Glucose permease domain IIB"/>
    <property type="match status" value="1"/>
</dbReference>
<dbReference type="InterPro" id="IPR036878">
    <property type="entry name" value="Glu_permease_IIB"/>
</dbReference>
<comment type="caution">
    <text evidence="16">The sequence shown here is derived from an EMBL/GenBank/DDBJ whole genome shotgun (WGS) entry which is preliminary data.</text>
</comment>
<keyword evidence="3" id="KW-1003">Cell membrane</keyword>
<comment type="subcellular location">
    <subcellularLocation>
        <location evidence="1">Cell membrane</location>
        <topology evidence="1">Multi-pass membrane protein</topology>
    </subcellularLocation>
</comment>
<evidence type="ECO:0000259" key="15">
    <source>
        <dbReference type="PROSITE" id="PS51103"/>
    </source>
</evidence>
<accession>A0ABT9CFT9</accession>
<keyword evidence="10 12" id="KW-0472">Membrane</keyword>
<dbReference type="PROSITE" id="PS51098">
    <property type="entry name" value="PTS_EIIB_TYPE_1"/>
    <property type="match status" value="1"/>
</dbReference>
<feature type="transmembrane region" description="Helical" evidence="12">
    <location>
        <begin position="326"/>
        <end position="345"/>
    </location>
</feature>
<dbReference type="InterPro" id="IPR001996">
    <property type="entry name" value="PTS_IIB_1"/>
</dbReference>
<feature type="active site" description="Phosphocysteine intermediate; for EIIB activity" evidence="11">
    <location>
        <position position="452"/>
    </location>
</feature>
<feature type="transmembrane region" description="Helical" evidence="12">
    <location>
        <begin position="12"/>
        <end position="32"/>
    </location>
</feature>
<evidence type="ECO:0000256" key="8">
    <source>
        <dbReference type="ARBA" id="ARBA00022777"/>
    </source>
</evidence>
<dbReference type="PROSITE" id="PS01035">
    <property type="entry name" value="PTS_EIIB_TYPE_1_CYS"/>
    <property type="match status" value="1"/>
</dbReference>
<dbReference type="Pfam" id="PF02378">
    <property type="entry name" value="PTS_EIIC"/>
    <property type="match status" value="1"/>
</dbReference>
<evidence type="ECO:0000259" key="13">
    <source>
        <dbReference type="PROSITE" id="PS51093"/>
    </source>
</evidence>
<keyword evidence="2" id="KW-0813">Transport</keyword>
<dbReference type="InterPro" id="IPR018113">
    <property type="entry name" value="PTrfase_EIIB_Cys"/>
</dbReference>
<keyword evidence="9 12" id="KW-1133">Transmembrane helix</keyword>
<evidence type="ECO:0000256" key="9">
    <source>
        <dbReference type="ARBA" id="ARBA00022989"/>
    </source>
</evidence>
<feature type="domain" description="PTS EIIC type-1" evidence="15">
    <location>
        <begin position="3"/>
        <end position="414"/>
    </location>
</feature>
<sequence length="683" mass="72581">MFKKLFGVLQRVGKALMLPVAILPAAGLLLGIGNALVNPDLIDYLPFLGNGVVNSIATIMMNAGQIVFDNLALLFAVGVAVGLANGEGVAGLAAIIGYLVMNVTLGTAVGVTPGLIAQQIPGYASVLGIPTLSTGVFGGIIIGILAASMYNRFFKIELPSYLGFFAGKRFVPIITSLGALIIGLILVIIWPPIQHGLNAVSHFMVDSNPTLAAFIFGVIERSLIPFGLHHIFYSPFWFEFGEYVNKAGQVIRGDQHIFMAQLRDGVPFTAGTFQVGKFPFMMFGLPAAALAMYHEARPEHKKYVAGIMGSAALTTFLTGITEPLEFSFLFVAPLLFAVHAVFAGLSFMTMQILGVKIGMTFSGGFIDFLIFGILPNRTPWWWVIIVGLVLAVIYYFGFRFIIRKFNLKTPGREEASEDTPAAGSGAGSTDDLPHNILAAFGGPSNIKHLDACITRLRIEVNEKSNVSKDRLKQLGASGVLEVGNNVQAIFGTRSDTIKSQMQDIIAGRTPAPAAPAPAPEAEKEAGETGSAIVAEDIVMPVNGELVDISNVPDPVFAERMTGDGFGVIPHDGKIVSPVYGKVFNVFPSKHAVGIMSDGGKEVLVHIGVNTVKLKGQGFTVLVQEGDLVAAGQPIMEVDLEYVKANAKSIISPIIFSNLPAGAAVTLEKTGVLKAGEDKIITIK</sequence>
<evidence type="ECO:0000256" key="3">
    <source>
        <dbReference type="ARBA" id="ARBA00022475"/>
    </source>
</evidence>
<reference evidence="16 17" key="1">
    <citation type="submission" date="2023-07" db="EMBL/GenBank/DDBJ databases">
        <title>Paenibacillus sp. JX-17 nov. isolated from soil.</title>
        <authorList>
            <person name="Wan Y."/>
            <person name="Liu B."/>
        </authorList>
    </citation>
    <scope>NUCLEOTIDE SEQUENCE [LARGE SCALE GENOMIC DNA]</scope>
    <source>
        <strain evidence="16 17">JX-17</strain>
    </source>
</reference>
<dbReference type="Pfam" id="PF00358">
    <property type="entry name" value="PTS_EIIA_1"/>
    <property type="match status" value="1"/>
</dbReference>
<feature type="transmembrane region" description="Helical" evidence="12">
    <location>
        <begin position="44"/>
        <end position="60"/>
    </location>
</feature>
<evidence type="ECO:0000256" key="6">
    <source>
        <dbReference type="ARBA" id="ARBA00022683"/>
    </source>
</evidence>
<dbReference type="PANTHER" id="PTHR30009">
    <property type="entry name" value="CYTOCHROME C-TYPE SYNTHESIS PROTEIN AND PTS TRANSMEMBRANE COMPONENT"/>
    <property type="match status" value="1"/>
</dbReference>
<dbReference type="Gene3D" id="2.70.70.10">
    <property type="entry name" value="Glucose Permease (Domain IIA)"/>
    <property type="match status" value="1"/>
</dbReference>
<dbReference type="Gene3D" id="3.30.1360.60">
    <property type="entry name" value="Glucose permease domain IIB"/>
    <property type="match status" value="1"/>
</dbReference>
<evidence type="ECO:0000256" key="10">
    <source>
        <dbReference type="ARBA" id="ARBA00023136"/>
    </source>
</evidence>
<name>A0ABT9CFT9_9BACL</name>
<evidence type="ECO:0000256" key="5">
    <source>
        <dbReference type="ARBA" id="ARBA00022679"/>
    </source>
</evidence>
<keyword evidence="5 16" id="KW-0808">Transferase</keyword>
<dbReference type="PROSITE" id="PS51103">
    <property type="entry name" value="PTS_EIIC_TYPE_1"/>
    <property type="match status" value="1"/>
</dbReference>
<feature type="transmembrane region" description="Helical" evidence="12">
    <location>
        <begin position="380"/>
        <end position="402"/>
    </location>
</feature>
<dbReference type="GO" id="GO:0016740">
    <property type="term" value="F:transferase activity"/>
    <property type="evidence" value="ECO:0007669"/>
    <property type="project" value="UniProtKB-KW"/>
</dbReference>
<dbReference type="Proteomes" id="UP001240171">
    <property type="component" value="Unassembled WGS sequence"/>
</dbReference>
<feature type="transmembrane region" description="Helical" evidence="12">
    <location>
        <begin position="123"/>
        <end position="150"/>
    </location>
</feature>
<dbReference type="PANTHER" id="PTHR30009:SF20">
    <property type="entry name" value="PTS SYSTEM GLUCOSE-SPECIFIC EIICB COMPONENT-RELATED"/>
    <property type="match status" value="1"/>
</dbReference>
<organism evidence="16 17">
    <name type="scientific">Paenibacillus lacisoli</name>
    <dbReference type="NCBI Taxonomy" id="3064525"/>
    <lineage>
        <taxon>Bacteria</taxon>
        <taxon>Bacillati</taxon>
        <taxon>Bacillota</taxon>
        <taxon>Bacilli</taxon>
        <taxon>Bacillales</taxon>
        <taxon>Paenibacillaceae</taxon>
        <taxon>Paenibacillus</taxon>
    </lineage>
</organism>
<evidence type="ECO:0000259" key="14">
    <source>
        <dbReference type="PROSITE" id="PS51098"/>
    </source>
</evidence>
<evidence type="ECO:0000256" key="1">
    <source>
        <dbReference type="ARBA" id="ARBA00004651"/>
    </source>
</evidence>
<evidence type="ECO:0000313" key="17">
    <source>
        <dbReference type="Proteomes" id="UP001240171"/>
    </source>
</evidence>
<dbReference type="CDD" id="cd00212">
    <property type="entry name" value="PTS_IIB_glc"/>
    <property type="match status" value="1"/>
</dbReference>
<dbReference type="Pfam" id="PF00367">
    <property type="entry name" value="PTS_EIIB"/>
    <property type="match status" value="1"/>
</dbReference>
<dbReference type="InterPro" id="IPR011055">
    <property type="entry name" value="Dup_hybrid_motif"/>
</dbReference>
<evidence type="ECO:0000256" key="12">
    <source>
        <dbReference type="SAM" id="Phobius"/>
    </source>
</evidence>
<feature type="transmembrane region" description="Helical" evidence="12">
    <location>
        <begin position="303"/>
        <end position="320"/>
    </location>
</feature>
<dbReference type="InterPro" id="IPR050429">
    <property type="entry name" value="PTS_Glucose_EIICBA"/>
</dbReference>
<keyword evidence="17" id="KW-1185">Reference proteome</keyword>
<dbReference type="NCBIfam" id="TIGR00830">
    <property type="entry name" value="PTBA"/>
    <property type="match status" value="1"/>
</dbReference>
<evidence type="ECO:0000256" key="7">
    <source>
        <dbReference type="ARBA" id="ARBA00022692"/>
    </source>
</evidence>
<dbReference type="NCBIfam" id="TIGR02002">
    <property type="entry name" value="PTS-II-BC-glcB"/>
    <property type="match status" value="1"/>
</dbReference>
<gene>
    <name evidence="16" type="primary">ptsG</name>
    <name evidence="16" type="ORF">Q5741_17185</name>
</gene>
<dbReference type="EMBL" id="JAUQTB010000012">
    <property type="protein sequence ID" value="MDO7908144.1"/>
    <property type="molecule type" value="Genomic_DNA"/>
</dbReference>
<keyword evidence="4" id="KW-0762">Sugar transport</keyword>
<feature type="domain" description="PTS EIIB type-1" evidence="14">
    <location>
        <begin position="430"/>
        <end position="511"/>
    </location>
</feature>
<protein>
    <submittedName>
        <fullName evidence="16">Glucose-specific PTS transporter subunit IIBC</fullName>
        <ecNumber evidence="16">2.7.1.199</ecNumber>
    </submittedName>
</protein>
<evidence type="ECO:0000256" key="2">
    <source>
        <dbReference type="ARBA" id="ARBA00022448"/>
    </source>
</evidence>
<keyword evidence="8" id="KW-0418">Kinase</keyword>
<dbReference type="InterPro" id="IPR011299">
    <property type="entry name" value="PTS_IIBC_glc"/>
</dbReference>
<dbReference type="InterPro" id="IPR003352">
    <property type="entry name" value="PTS_EIIC"/>
</dbReference>
<dbReference type="InterPro" id="IPR013013">
    <property type="entry name" value="PTS_EIIC_1"/>
</dbReference>
<feature type="transmembrane region" description="Helical" evidence="12">
    <location>
        <begin position="90"/>
        <end position="111"/>
    </location>
</feature>
<feature type="transmembrane region" description="Helical" evidence="12">
    <location>
        <begin position="357"/>
        <end position="374"/>
    </location>
</feature>
<dbReference type="InterPro" id="IPR001127">
    <property type="entry name" value="PTS_EIIA_1_perm"/>
</dbReference>
<dbReference type="EC" id="2.7.1.199" evidence="16"/>
<dbReference type="InterPro" id="IPR004719">
    <property type="entry name" value="PTS_maltose/Glc_sub_IIC"/>
</dbReference>